<comment type="subunit">
    <text evidence="11">Homodimer.</text>
</comment>
<gene>
    <name evidence="11" type="primary">serC</name>
    <name evidence="14" type="ORF">AKK44_07335</name>
</gene>
<feature type="binding site" evidence="11">
    <location>
        <position position="198"/>
    </location>
    <ligand>
        <name>pyridoxal 5'-phosphate</name>
        <dbReference type="ChEBI" id="CHEBI:597326"/>
    </ligand>
</feature>
<evidence type="ECO:0000256" key="12">
    <source>
        <dbReference type="RuleBase" id="RU004505"/>
    </source>
</evidence>
<dbReference type="GO" id="GO:0006564">
    <property type="term" value="P:L-serine biosynthetic process"/>
    <property type="evidence" value="ECO:0007669"/>
    <property type="project" value="UniProtKB-UniRule"/>
</dbReference>
<dbReference type="FunFam" id="3.90.1150.10:FF:000006">
    <property type="entry name" value="Phosphoserine aminotransferase"/>
    <property type="match status" value="1"/>
</dbReference>
<feature type="binding site" evidence="11">
    <location>
        <position position="175"/>
    </location>
    <ligand>
        <name>pyridoxal 5'-phosphate</name>
        <dbReference type="ChEBI" id="CHEBI:597326"/>
    </ligand>
</feature>
<evidence type="ECO:0000259" key="13">
    <source>
        <dbReference type="Pfam" id="PF00266"/>
    </source>
</evidence>
<dbReference type="PATRIC" id="fig|119224.3.peg.1210"/>
<dbReference type="PROSITE" id="PS00595">
    <property type="entry name" value="AA_TRANSFER_CLASS_5"/>
    <property type="match status" value="1"/>
</dbReference>
<evidence type="ECO:0000256" key="2">
    <source>
        <dbReference type="ARBA" id="ARBA00005099"/>
    </source>
</evidence>
<dbReference type="InterPro" id="IPR015424">
    <property type="entry name" value="PyrdxlP-dep_Trfase"/>
</dbReference>
<dbReference type="FunFam" id="3.40.640.10:FF:000010">
    <property type="entry name" value="Phosphoserine aminotransferase"/>
    <property type="match status" value="1"/>
</dbReference>
<comment type="subcellular location">
    <subcellularLocation>
        <location evidence="11">Cytoplasm</location>
    </subcellularLocation>
</comment>
<comment type="function">
    <text evidence="1 11">Catalyzes the reversible conversion of 3-phosphohydroxypyruvate to phosphoserine and of 3-hydroxy-2-oxo-4-phosphonooxybutanoate to phosphohydroxythreonine.</text>
</comment>
<feature type="modified residue" description="N6-(pyridoxal phosphate)lysine" evidence="11">
    <location>
        <position position="199"/>
    </location>
</feature>
<comment type="catalytic activity">
    <reaction evidence="9 11">
        <text>4-(phosphooxy)-L-threonine + 2-oxoglutarate = (R)-3-hydroxy-2-oxo-4-phosphooxybutanoate + L-glutamate</text>
        <dbReference type="Rhea" id="RHEA:16573"/>
        <dbReference type="ChEBI" id="CHEBI:16810"/>
        <dbReference type="ChEBI" id="CHEBI:29985"/>
        <dbReference type="ChEBI" id="CHEBI:58452"/>
        <dbReference type="ChEBI" id="CHEBI:58538"/>
        <dbReference type="EC" id="2.6.1.52"/>
    </reaction>
</comment>
<dbReference type="Gene3D" id="3.90.1150.10">
    <property type="entry name" value="Aspartate Aminotransferase, domain 1"/>
    <property type="match status" value="1"/>
</dbReference>
<protein>
    <recommendedName>
        <fullName evidence="11">Phosphoserine aminotransferase</fullName>
        <ecNumber evidence="11">2.6.1.52</ecNumber>
    </recommendedName>
    <alternativeName>
        <fullName evidence="11">Phosphohydroxythreonine aminotransferase</fullName>
        <shortName evidence="11">PSAT</shortName>
    </alternativeName>
</protein>
<evidence type="ECO:0000256" key="8">
    <source>
        <dbReference type="ARBA" id="ARBA00023299"/>
    </source>
</evidence>
<dbReference type="PIRSF" id="PIRSF000525">
    <property type="entry name" value="SerC"/>
    <property type="match status" value="1"/>
</dbReference>
<dbReference type="PANTHER" id="PTHR43247">
    <property type="entry name" value="PHOSPHOSERINE AMINOTRANSFERASE"/>
    <property type="match status" value="1"/>
</dbReference>
<dbReference type="AlphaFoldDB" id="A0A0P6SQH3"/>
<dbReference type="NCBIfam" id="TIGR01364">
    <property type="entry name" value="serC_1"/>
    <property type="match status" value="1"/>
</dbReference>
<name>A0A0P6SQH3_9STRE</name>
<dbReference type="InterPro" id="IPR020578">
    <property type="entry name" value="Aminotrans_V_PyrdxlP_BS"/>
</dbReference>
<dbReference type="InterPro" id="IPR015422">
    <property type="entry name" value="PyrdxlP-dep_Trfase_small"/>
</dbReference>
<sequence length="366" mass="40479">MTSYNFSAGPATLPKAVLEKAQSELLNYQSTGMSVLELSHRSETFGVLITETERLLRTIMGIPDQYRVLFLQGGASTQFSMVPLNLAQGKKAYYHVAGIWGKKAYAEAVKLSQTLPFEPLLLASSEESHFDQLPQFDAKKIDASAAYVHLTTNNTVEGTSLYDLPDTNGVPIVVDMSSNILAVPYQVEQFGMIYAGAQKNLGPAGVTVVIIREDLINTLPTLSSMLDYRIQAEAGSRYNTPPVYSIYITKLVLEWLRDLGGVEVMAERNRKKALLLYDAIDQSSFYQSPLKYSKERSMTNVVFKTPNRALDAAFIEAADACGLKHLKGHSSFGGIRASLYNAFPIEGVHALIDFMAAFEKKHQIYH</sequence>
<evidence type="ECO:0000256" key="9">
    <source>
        <dbReference type="ARBA" id="ARBA00047630"/>
    </source>
</evidence>
<evidence type="ECO:0000256" key="10">
    <source>
        <dbReference type="ARBA" id="ARBA00049007"/>
    </source>
</evidence>
<dbReference type="EMBL" id="LHQM01000036">
    <property type="protein sequence ID" value="KPJ21913.1"/>
    <property type="molecule type" value="Genomic_DNA"/>
</dbReference>
<comment type="catalytic activity">
    <reaction evidence="10 11 12">
        <text>O-phospho-L-serine + 2-oxoglutarate = 3-phosphooxypyruvate + L-glutamate</text>
        <dbReference type="Rhea" id="RHEA:14329"/>
        <dbReference type="ChEBI" id="CHEBI:16810"/>
        <dbReference type="ChEBI" id="CHEBI:18110"/>
        <dbReference type="ChEBI" id="CHEBI:29985"/>
        <dbReference type="ChEBI" id="CHEBI:57524"/>
        <dbReference type="EC" id="2.6.1.52"/>
    </reaction>
</comment>
<dbReference type="HAMAP" id="MF_00160">
    <property type="entry name" value="SerC_aminotrans_5"/>
    <property type="match status" value="1"/>
</dbReference>
<dbReference type="Gene3D" id="3.40.640.10">
    <property type="entry name" value="Type I PLP-dependent aspartate aminotransferase-like (Major domain)"/>
    <property type="match status" value="1"/>
</dbReference>
<keyword evidence="7 11" id="KW-0663">Pyridoxal phosphate</keyword>
<reference evidence="14 15" key="1">
    <citation type="submission" date="2015-08" db="EMBL/GenBank/DDBJ databases">
        <title>Genome sequence of Streptococcus phocae subsp. phocae ATCC 51973T isolated from liver specimen obtained from seal.</title>
        <authorList>
            <person name="Avendano-Herrera R."/>
        </authorList>
    </citation>
    <scope>NUCLEOTIDE SEQUENCE [LARGE SCALE GENOMIC DNA]</scope>
    <source>
        <strain evidence="14 15">ATCC 51973</strain>
    </source>
</reference>
<evidence type="ECO:0000256" key="4">
    <source>
        <dbReference type="ARBA" id="ARBA00022576"/>
    </source>
</evidence>
<evidence type="ECO:0000256" key="3">
    <source>
        <dbReference type="ARBA" id="ARBA00006904"/>
    </source>
</evidence>
<keyword evidence="5 11" id="KW-0028">Amino-acid biosynthesis</keyword>
<comment type="pathway">
    <text evidence="2 11 12">Amino-acid biosynthesis; L-serine biosynthesis; L-serine from 3-phospho-D-glycerate: step 2/3.</text>
</comment>
<feature type="binding site" evidence="11">
    <location>
        <position position="100"/>
    </location>
    <ligand>
        <name>pyridoxal 5'-phosphate</name>
        <dbReference type="ChEBI" id="CHEBI:597326"/>
    </ligand>
</feature>
<feature type="domain" description="Aminotransferase class V" evidence="13">
    <location>
        <begin position="4"/>
        <end position="351"/>
    </location>
</feature>
<feature type="binding site" evidence="11">
    <location>
        <begin position="239"/>
        <end position="240"/>
    </location>
    <ligand>
        <name>pyridoxal 5'-phosphate</name>
        <dbReference type="ChEBI" id="CHEBI:597326"/>
    </ligand>
</feature>
<dbReference type="UniPathway" id="UPA00135">
    <property type="reaction ID" value="UER00197"/>
</dbReference>
<comment type="caution">
    <text evidence="11">Lacks conserved residue(s) required for the propagation of feature annotation.</text>
</comment>
<keyword evidence="6 11" id="KW-0808">Transferase</keyword>
<dbReference type="RefSeq" id="WP_054279143.1">
    <property type="nucleotide sequence ID" value="NZ_LHQM01000036.1"/>
</dbReference>
<feature type="binding site" evidence="11">
    <location>
        <position position="155"/>
    </location>
    <ligand>
        <name>pyridoxal 5'-phosphate</name>
        <dbReference type="ChEBI" id="CHEBI:597326"/>
    </ligand>
</feature>
<dbReference type="GO" id="GO:0005737">
    <property type="term" value="C:cytoplasm"/>
    <property type="evidence" value="ECO:0007669"/>
    <property type="project" value="UniProtKB-SubCell"/>
</dbReference>
<dbReference type="EC" id="2.6.1.52" evidence="11"/>
<evidence type="ECO:0000313" key="14">
    <source>
        <dbReference type="EMBL" id="KPJ21913.1"/>
    </source>
</evidence>
<feature type="binding site" evidence="11">
    <location>
        <begin position="75"/>
        <end position="76"/>
    </location>
    <ligand>
        <name>pyridoxal 5'-phosphate</name>
        <dbReference type="ChEBI" id="CHEBI:597326"/>
    </ligand>
</feature>
<proteinExistence type="inferred from homology"/>
<organism evidence="14 15">
    <name type="scientific">Streptococcus phocae</name>
    <dbReference type="NCBI Taxonomy" id="119224"/>
    <lineage>
        <taxon>Bacteria</taxon>
        <taxon>Bacillati</taxon>
        <taxon>Bacillota</taxon>
        <taxon>Bacilli</taxon>
        <taxon>Lactobacillales</taxon>
        <taxon>Streptococcaceae</taxon>
        <taxon>Streptococcus</taxon>
    </lineage>
</organism>
<feature type="binding site" evidence="11">
    <location>
        <position position="41"/>
    </location>
    <ligand>
        <name>L-glutamate</name>
        <dbReference type="ChEBI" id="CHEBI:29985"/>
    </ligand>
</feature>
<keyword evidence="15" id="KW-1185">Reference proteome</keyword>
<dbReference type="Proteomes" id="UP000049578">
    <property type="component" value="Unassembled WGS sequence"/>
</dbReference>
<evidence type="ECO:0000256" key="7">
    <source>
        <dbReference type="ARBA" id="ARBA00022898"/>
    </source>
</evidence>
<evidence type="ECO:0000256" key="5">
    <source>
        <dbReference type="ARBA" id="ARBA00022605"/>
    </source>
</evidence>
<dbReference type="SUPFAM" id="SSF53383">
    <property type="entry name" value="PLP-dependent transferases"/>
    <property type="match status" value="1"/>
</dbReference>
<keyword evidence="11" id="KW-0963">Cytoplasm</keyword>
<evidence type="ECO:0000313" key="15">
    <source>
        <dbReference type="Proteomes" id="UP000049578"/>
    </source>
</evidence>
<evidence type="ECO:0000256" key="11">
    <source>
        <dbReference type="HAMAP-Rule" id="MF_00160"/>
    </source>
</evidence>
<keyword evidence="4 11" id="KW-0032">Aminotransferase</keyword>
<dbReference type="InterPro" id="IPR015421">
    <property type="entry name" value="PyrdxlP-dep_Trfase_major"/>
</dbReference>
<evidence type="ECO:0000256" key="6">
    <source>
        <dbReference type="ARBA" id="ARBA00022679"/>
    </source>
</evidence>
<dbReference type="GO" id="GO:0004648">
    <property type="term" value="F:O-phospho-L-serine:2-oxoglutarate aminotransferase activity"/>
    <property type="evidence" value="ECO:0007669"/>
    <property type="project" value="UniProtKB-UniRule"/>
</dbReference>
<dbReference type="Pfam" id="PF00266">
    <property type="entry name" value="Aminotran_5"/>
    <property type="match status" value="1"/>
</dbReference>
<keyword evidence="8 11" id="KW-0718">Serine biosynthesis</keyword>
<dbReference type="InterPro" id="IPR000192">
    <property type="entry name" value="Aminotrans_V_dom"/>
</dbReference>
<dbReference type="STRING" id="119224.AKK44_07335"/>
<dbReference type="NCBIfam" id="NF003764">
    <property type="entry name" value="PRK05355.1"/>
    <property type="match status" value="1"/>
</dbReference>
<comment type="caution">
    <text evidence="14">The sequence shown here is derived from an EMBL/GenBank/DDBJ whole genome shotgun (WGS) entry which is preliminary data.</text>
</comment>
<accession>A0A0P6SQH3</accession>
<comment type="cofactor">
    <cofactor evidence="11">
        <name>pyridoxal 5'-phosphate</name>
        <dbReference type="ChEBI" id="CHEBI:597326"/>
    </cofactor>
    <text evidence="11">Binds 1 pyridoxal phosphate per subunit.</text>
</comment>
<dbReference type="GO" id="GO:0030170">
    <property type="term" value="F:pyridoxal phosphate binding"/>
    <property type="evidence" value="ECO:0007669"/>
    <property type="project" value="UniProtKB-UniRule"/>
</dbReference>
<dbReference type="InterPro" id="IPR022278">
    <property type="entry name" value="Pser_aminoTfrase"/>
</dbReference>
<evidence type="ECO:0000256" key="1">
    <source>
        <dbReference type="ARBA" id="ARBA00003483"/>
    </source>
</evidence>
<dbReference type="PANTHER" id="PTHR43247:SF1">
    <property type="entry name" value="PHOSPHOSERINE AMINOTRANSFERASE"/>
    <property type="match status" value="1"/>
</dbReference>
<comment type="similarity">
    <text evidence="3 11">Belongs to the class-V pyridoxal-phosphate-dependent aminotransferase family. SerC subfamily.</text>
</comment>